<evidence type="ECO:0000313" key="12">
    <source>
        <dbReference type="EMBL" id="KAL0090546.1"/>
    </source>
</evidence>
<evidence type="ECO:0000256" key="10">
    <source>
        <dbReference type="ARBA" id="ARBA00049091"/>
    </source>
</evidence>
<dbReference type="SUPFAM" id="SSF52833">
    <property type="entry name" value="Thioredoxin-like"/>
    <property type="match status" value="1"/>
</dbReference>
<dbReference type="InterPro" id="IPR036249">
    <property type="entry name" value="Thioredoxin-like_sf"/>
</dbReference>
<dbReference type="PANTHER" id="PTHR42801">
    <property type="entry name" value="THIOREDOXIN-DEPENDENT PEROXIDE REDUCTASE"/>
    <property type="match status" value="1"/>
</dbReference>
<protein>
    <recommendedName>
        <fullName evidence="2">thioredoxin-dependent peroxiredoxin</fullName>
        <ecNumber evidence="2">1.11.1.24</ecNumber>
    </recommendedName>
    <alternativeName>
        <fullName evidence="8">Thioredoxin peroxidase</fullName>
    </alternativeName>
</protein>
<dbReference type="Pfam" id="PF00578">
    <property type="entry name" value="AhpC-TSA"/>
    <property type="match status" value="1"/>
</dbReference>
<name>A0ABR3B7P8_PHYBL</name>
<evidence type="ECO:0000256" key="3">
    <source>
        <dbReference type="ARBA" id="ARBA00022559"/>
    </source>
</evidence>
<keyword evidence="7" id="KW-0676">Redox-active center</keyword>
<comment type="caution">
    <text evidence="12">The sequence shown here is derived from an EMBL/GenBank/DDBJ whole genome shotgun (WGS) entry which is preliminary data.</text>
</comment>
<gene>
    <name evidence="12" type="ORF">J3Q64DRAFT_1636311</name>
</gene>
<dbReference type="InterPro" id="IPR024706">
    <property type="entry name" value="Peroxiredoxin_AhpC-typ"/>
</dbReference>
<organism evidence="12 13">
    <name type="scientific">Phycomyces blakesleeanus</name>
    <dbReference type="NCBI Taxonomy" id="4837"/>
    <lineage>
        <taxon>Eukaryota</taxon>
        <taxon>Fungi</taxon>
        <taxon>Fungi incertae sedis</taxon>
        <taxon>Mucoromycota</taxon>
        <taxon>Mucoromycotina</taxon>
        <taxon>Mucoromycetes</taxon>
        <taxon>Mucorales</taxon>
        <taxon>Phycomycetaceae</taxon>
        <taxon>Phycomyces</taxon>
    </lineage>
</organism>
<evidence type="ECO:0000313" key="13">
    <source>
        <dbReference type="Proteomes" id="UP001448207"/>
    </source>
</evidence>
<comment type="similarity">
    <text evidence="9">Belongs to the peroxiredoxin family. BCP/PrxQ subfamily.</text>
</comment>
<evidence type="ECO:0000256" key="4">
    <source>
        <dbReference type="ARBA" id="ARBA00022862"/>
    </source>
</evidence>
<dbReference type="InterPro" id="IPR000866">
    <property type="entry name" value="AhpC/TSA"/>
</dbReference>
<evidence type="ECO:0000256" key="2">
    <source>
        <dbReference type="ARBA" id="ARBA00013017"/>
    </source>
</evidence>
<proteinExistence type="inferred from homology"/>
<keyword evidence="13" id="KW-1185">Reference proteome</keyword>
<keyword evidence="5" id="KW-0560">Oxidoreductase</keyword>
<keyword evidence="6" id="KW-1015">Disulfide bond</keyword>
<evidence type="ECO:0000256" key="9">
    <source>
        <dbReference type="ARBA" id="ARBA00038489"/>
    </source>
</evidence>
<evidence type="ECO:0000256" key="7">
    <source>
        <dbReference type="ARBA" id="ARBA00023284"/>
    </source>
</evidence>
<evidence type="ECO:0000256" key="8">
    <source>
        <dbReference type="ARBA" id="ARBA00032824"/>
    </source>
</evidence>
<evidence type="ECO:0000256" key="5">
    <source>
        <dbReference type="ARBA" id="ARBA00023002"/>
    </source>
</evidence>
<dbReference type="InterPro" id="IPR013766">
    <property type="entry name" value="Thioredoxin_domain"/>
</dbReference>
<reference evidence="12 13" key="1">
    <citation type="submission" date="2024-04" db="EMBL/GenBank/DDBJ databases">
        <title>Symmetric and asymmetric DNA N6-adenine methylation regulates different biological responses in Mucorales.</title>
        <authorList>
            <consortium name="Lawrence Berkeley National Laboratory"/>
            <person name="Lax C."/>
            <person name="Mondo S.J."/>
            <person name="Osorio-Concepcion M."/>
            <person name="Muszewska A."/>
            <person name="Corrochano-Luque M."/>
            <person name="Gutierrez G."/>
            <person name="Riley R."/>
            <person name="Lipzen A."/>
            <person name="Guo J."/>
            <person name="Hundley H."/>
            <person name="Amirebrahimi M."/>
            <person name="Ng V."/>
            <person name="Lorenzo-Gutierrez D."/>
            <person name="Binder U."/>
            <person name="Yang J."/>
            <person name="Song Y."/>
            <person name="Canovas D."/>
            <person name="Navarro E."/>
            <person name="Freitag M."/>
            <person name="Gabaldon T."/>
            <person name="Grigoriev I.V."/>
            <person name="Corrochano L.M."/>
            <person name="Nicolas F.E."/>
            <person name="Garre V."/>
        </authorList>
    </citation>
    <scope>NUCLEOTIDE SEQUENCE [LARGE SCALE GENOMIC DNA]</scope>
    <source>
        <strain evidence="12 13">L51</strain>
    </source>
</reference>
<keyword evidence="4" id="KW-0049">Antioxidant</keyword>
<dbReference type="EC" id="1.11.1.24" evidence="2"/>
<dbReference type="PANTHER" id="PTHR42801:SF4">
    <property type="entry name" value="AHPC_TSA FAMILY PROTEIN"/>
    <property type="match status" value="1"/>
</dbReference>
<dbReference type="EMBL" id="JBCLYO010000004">
    <property type="protein sequence ID" value="KAL0090546.1"/>
    <property type="molecule type" value="Genomic_DNA"/>
</dbReference>
<dbReference type="PIRSF" id="PIRSF000239">
    <property type="entry name" value="AHPC"/>
    <property type="match status" value="1"/>
</dbReference>
<dbReference type="Proteomes" id="UP001448207">
    <property type="component" value="Unassembled WGS sequence"/>
</dbReference>
<dbReference type="CDD" id="cd03017">
    <property type="entry name" value="PRX_BCP"/>
    <property type="match status" value="1"/>
</dbReference>
<feature type="domain" description="Thioredoxin" evidence="11">
    <location>
        <begin position="4"/>
        <end position="155"/>
    </location>
</feature>
<comment type="catalytic activity">
    <reaction evidence="10">
        <text>a hydroperoxide + [thioredoxin]-dithiol = an alcohol + [thioredoxin]-disulfide + H2O</text>
        <dbReference type="Rhea" id="RHEA:62620"/>
        <dbReference type="Rhea" id="RHEA-COMP:10698"/>
        <dbReference type="Rhea" id="RHEA-COMP:10700"/>
        <dbReference type="ChEBI" id="CHEBI:15377"/>
        <dbReference type="ChEBI" id="CHEBI:29950"/>
        <dbReference type="ChEBI" id="CHEBI:30879"/>
        <dbReference type="ChEBI" id="CHEBI:35924"/>
        <dbReference type="ChEBI" id="CHEBI:50058"/>
        <dbReference type="EC" id="1.11.1.24"/>
    </reaction>
</comment>
<keyword evidence="3" id="KW-0575">Peroxidase</keyword>
<evidence type="ECO:0000259" key="11">
    <source>
        <dbReference type="PROSITE" id="PS51352"/>
    </source>
</evidence>
<dbReference type="Gene3D" id="3.40.30.10">
    <property type="entry name" value="Glutaredoxin"/>
    <property type="match status" value="1"/>
</dbReference>
<accession>A0ABR3B7P8</accession>
<dbReference type="InterPro" id="IPR050924">
    <property type="entry name" value="Peroxiredoxin_BCP/PrxQ"/>
</dbReference>
<dbReference type="PROSITE" id="PS51352">
    <property type="entry name" value="THIOREDOXIN_2"/>
    <property type="match status" value="1"/>
</dbReference>
<evidence type="ECO:0000256" key="6">
    <source>
        <dbReference type="ARBA" id="ARBA00023157"/>
    </source>
</evidence>
<comment type="subunit">
    <text evidence="1">Monomer.</text>
</comment>
<sequence>MSHPLINQQAPKSFVLKNDKDESVDLSQIIGDGTHSVVLFFYPKDNTYGCTKEACSFRDNYEVISELDAIVMGVSGDSARSHETFVKQHKLPFPLLSDKEGKLRSGLQVPKWYFGLPGRTTYVISKEGVILDVFDSQIGFNQHVTRAIKVLEENK</sequence>
<evidence type="ECO:0000256" key="1">
    <source>
        <dbReference type="ARBA" id="ARBA00011245"/>
    </source>
</evidence>